<evidence type="ECO:0008006" key="3">
    <source>
        <dbReference type="Google" id="ProtNLM"/>
    </source>
</evidence>
<reference evidence="1" key="1">
    <citation type="journal article" date="2020" name="Stud. Mycol.">
        <title>101 Dothideomycetes genomes: a test case for predicting lifestyles and emergence of pathogens.</title>
        <authorList>
            <person name="Haridas S."/>
            <person name="Albert R."/>
            <person name="Binder M."/>
            <person name="Bloem J."/>
            <person name="Labutti K."/>
            <person name="Salamov A."/>
            <person name="Andreopoulos B."/>
            <person name="Baker S."/>
            <person name="Barry K."/>
            <person name="Bills G."/>
            <person name="Bluhm B."/>
            <person name="Cannon C."/>
            <person name="Castanera R."/>
            <person name="Culley D."/>
            <person name="Daum C."/>
            <person name="Ezra D."/>
            <person name="Gonzalez J."/>
            <person name="Henrissat B."/>
            <person name="Kuo A."/>
            <person name="Liang C."/>
            <person name="Lipzen A."/>
            <person name="Lutzoni F."/>
            <person name="Magnuson J."/>
            <person name="Mondo S."/>
            <person name="Nolan M."/>
            <person name="Ohm R."/>
            <person name="Pangilinan J."/>
            <person name="Park H.-J."/>
            <person name="Ramirez L."/>
            <person name="Alfaro M."/>
            <person name="Sun H."/>
            <person name="Tritt A."/>
            <person name="Yoshinaga Y."/>
            <person name="Zwiers L.-H."/>
            <person name="Turgeon B."/>
            <person name="Goodwin S."/>
            <person name="Spatafora J."/>
            <person name="Crous P."/>
            <person name="Grigoriev I."/>
        </authorList>
    </citation>
    <scope>NUCLEOTIDE SEQUENCE</scope>
    <source>
        <strain evidence="1">CBS 480.64</strain>
    </source>
</reference>
<evidence type="ECO:0000313" key="2">
    <source>
        <dbReference type="Proteomes" id="UP000799421"/>
    </source>
</evidence>
<dbReference type="InterPro" id="IPR027417">
    <property type="entry name" value="P-loop_NTPase"/>
</dbReference>
<dbReference type="GO" id="GO:0005739">
    <property type="term" value="C:mitochondrion"/>
    <property type="evidence" value="ECO:0007669"/>
    <property type="project" value="TreeGrafter"/>
</dbReference>
<accession>A0A6A7C0A5</accession>
<keyword evidence="2" id="KW-1185">Reference proteome</keyword>
<gene>
    <name evidence="1" type="ORF">K470DRAFT_257442</name>
</gene>
<dbReference type="AlphaFoldDB" id="A0A6A7C0A5"/>
<sequence length="557" mass="61112">MRSHTRAAWRLLKTFRRPSQPFYRCVCPSPIAASTNKFAVSHEHNLVKSLPLTCPGCGALSQTNDPQAPGFYDSKKAAKKQRSLTAKAEEDQVFRSAVEKGLIPAAPSPESTVDTPTICARCHALRYQSSGESIAHPSIGSIRAMLKKSPHKVNHIYQIIDAADAPASIIPNLNRALALPRLRSKNRRSKEHRRVANVSFIITRSDLLASKKEKVDELFPYFRELIRGALSKASKNARLGNVWLASSHRGWWTREIKEDIWKRGGAAWMVGKVNVGKSALFSNIFPKGRGEHKEHVYKSPSKSLHDAETDGLLPPARPETAYPEMPLVSSLPGTTALPIRIPYGSGRGEVIDLPGIQRTDIEKWIAPEFHKNLIMKSRVTPEQFVIHPGQSLILGGLIRITPSLQPNEVMLAHPFVPPSFTPHVTSTHKAIALQTGIHSSLSKSLEGQAWKGNIPTIATASARENILSAGSFHLEHDSTRKLTGPLTSPSAGKQKPSNLPFIVYSSDIVIESIGWVELSSQVRKSANLVPEVEVFSPGGGYITLRPPLHASTLTPTH</sequence>
<name>A0A6A7C0A5_9PEZI</name>
<protein>
    <recommendedName>
        <fullName evidence="3">G domain-containing protein</fullName>
    </recommendedName>
</protein>
<dbReference type="EMBL" id="MU005977">
    <property type="protein sequence ID" value="KAF2860894.1"/>
    <property type="molecule type" value="Genomic_DNA"/>
</dbReference>
<dbReference type="SUPFAM" id="SSF52540">
    <property type="entry name" value="P-loop containing nucleoside triphosphate hydrolases"/>
    <property type="match status" value="1"/>
</dbReference>
<proteinExistence type="predicted"/>
<dbReference type="Gene3D" id="3.40.50.300">
    <property type="entry name" value="P-loop containing nucleotide triphosphate hydrolases"/>
    <property type="match status" value="1"/>
</dbReference>
<dbReference type="PANTHER" id="PTHR46434:SF1">
    <property type="entry name" value="GENETIC INTERACTOR OF PROHIBITINS 3, MITOCHONDRIAL"/>
    <property type="match status" value="1"/>
</dbReference>
<dbReference type="OrthoDB" id="1696305at2759"/>
<dbReference type="PANTHER" id="PTHR46434">
    <property type="entry name" value="GENETIC INTERACTOR OF PROHIBITINS 3, MITOCHONDRIAL"/>
    <property type="match status" value="1"/>
</dbReference>
<evidence type="ECO:0000313" key="1">
    <source>
        <dbReference type="EMBL" id="KAF2860894.1"/>
    </source>
</evidence>
<dbReference type="InterPro" id="IPR050896">
    <property type="entry name" value="Mito_lipid_metab_GTPase"/>
</dbReference>
<dbReference type="Proteomes" id="UP000799421">
    <property type="component" value="Unassembled WGS sequence"/>
</dbReference>
<organism evidence="1 2">
    <name type="scientific">Piedraia hortae CBS 480.64</name>
    <dbReference type="NCBI Taxonomy" id="1314780"/>
    <lineage>
        <taxon>Eukaryota</taxon>
        <taxon>Fungi</taxon>
        <taxon>Dikarya</taxon>
        <taxon>Ascomycota</taxon>
        <taxon>Pezizomycotina</taxon>
        <taxon>Dothideomycetes</taxon>
        <taxon>Dothideomycetidae</taxon>
        <taxon>Capnodiales</taxon>
        <taxon>Piedraiaceae</taxon>
        <taxon>Piedraia</taxon>
    </lineage>
</organism>